<dbReference type="KEGG" id="pif:PITG_17301"/>
<sequence length="117" mass="12837">MTLLRTLELETHGRVTLRSDQIGPSMIDIMLGLRGQSPGDDTDERSSQATDGGMSTIERASNMSSFSIATGRTNGWSVRETMIIAEQEDDPVGKHKTISPSFGRRKSRTHRVSCVIS</sequence>
<feature type="region of interest" description="Disordered" evidence="1">
    <location>
        <begin position="87"/>
        <end position="117"/>
    </location>
</feature>
<evidence type="ECO:0000256" key="1">
    <source>
        <dbReference type="SAM" id="MobiDB-lite"/>
    </source>
</evidence>
<dbReference type="AlphaFoldDB" id="D0NVR3"/>
<evidence type="ECO:0000313" key="2">
    <source>
        <dbReference type="EMBL" id="EEY66744.1"/>
    </source>
</evidence>
<organism evidence="2 3">
    <name type="scientific">Phytophthora infestans (strain T30-4)</name>
    <name type="common">Potato late blight agent</name>
    <dbReference type="NCBI Taxonomy" id="403677"/>
    <lineage>
        <taxon>Eukaryota</taxon>
        <taxon>Sar</taxon>
        <taxon>Stramenopiles</taxon>
        <taxon>Oomycota</taxon>
        <taxon>Peronosporomycetes</taxon>
        <taxon>Peronosporales</taxon>
        <taxon>Peronosporaceae</taxon>
        <taxon>Phytophthora</taxon>
    </lineage>
</organism>
<accession>D0NVR3</accession>
<keyword evidence="3" id="KW-1185">Reference proteome</keyword>
<dbReference type="STRING" id="403677.D0NVR3"/>
<dbReference type="Proteomes" id="UP000006643">
    <property type="component" value="Unassembled WGS sequence"/>
</dbReference>
<gene>
    <name evidence="2" type="ORF">PITG_17301</name>
</gene>
<dbReference type="EMBL" id="DS028170">
    <property type="protein sequence ID" value="EEY66744.1"/>
    <property type="molecule type" value="Genomic_DNA"/>
</dbReference>
<dbReference type="GeneID" id="9466539"/>
<dbReference type="RefSeq" id="XP_002896809.1">
    <property type="nucleotide sequence ID" value="XM_002896763.1"/>
</dbReference>
<reference evidence="2" key="1">
    <citation type="submission" date="2006-10" db="EMBL/GenBank/DDBJ databases">
        <title>Annotation of Phytophthora infestans T30-4.</title>
        <authorList>
            <consortium name="The Broad Institute Genome Sequencing Platform"/>
            <person name="Nusbaum C."/>
            <person name="Haas B."/>
            <person name="Kamoun S."/>
            <person name="Fry W."/>
            <person name="Judelson H."/>
            <person name="Ristaino J."/>
            <person name="Govers F."/>
            <person name="Whisson S."/>
            <person name="Birch P."/>
            <person name="Birren B."/>
            <person name="Lander E."/>
            <person name="Galagan J."/>
            <person name="Zody M."/>
            <person name="Devon K."/>
            <person name="O'Neil K."/>
            <person name="Zembek L."/>
            <person name="Anderson S."/>
            <person name="Jaffe D."/>
            <person name="Butler J."/>
            <person name="Alvarez P."/>
            <person name="Gnerre S."/>
            <person name="Grabherr M."/>
            <person name="Mauceli E."/>
            <person name="Brockman W."/>
            <person name="Young S."/>
            <person name="LaButti K."/>
            <person name="Sykes S."/>
            <person name="DeCaprio D."/>
            <person name="Crawford M."/>
            <person name="Koehrsen M."/>
            <person name="Engels R."/>
            <person name="Montgomery P."/>
            <person name="Pearson M."/>
            <person name="Howarth C."/>
            <person name="Larson L."/>
            <person name="White J."/>
            <person name="O'Leary S."/>
            <person name="Kodira C."/>
            <person name="Zeng Q."/>
            <person name="Yandava C."/>
            <person name="Alvarado L."/>
        </authorList>
    </citation>
    <scope>NUCLEOTIDE SEQUENCE</scope>
    <source>
        <strain evidence="2">T30-4</strain>
    </source>
</reference>
<dbReference type="HOGENOM" id="CLU_2089552_0_0_1"/>
<dbReference type="VEuPathDB" id="FungiDB:PITG_17301"/>
<dbReference type="OMA" id="KSRTHRV"/>
<dbReference type="InParanoid" id="D0NVR3"/>
<protein>
    <submittedName>
        <fullName evidence="2">Uncharacterized protein</fullName>
    </submittedName>
</protein>
<dbReference type="eggNOG" id="KOG1717">
    <property type="taxonomic scope" value="Eukaryota"/>
</dbReference>
<feature type="compositionally biased region" description="Polar residues" evidence="1">
    <location>
        <begin position="58"/>
        <end position="68"/>
    </location>
</feature>
<dbReference type="OrthoDB" id="10252009at2759"/>
<name>D0NVR3_PHYIT</name>
<feature type="region of interest" description="Disordered" evidence="1">
    <location>
        <begin position="31"/>
        <end position="68"/>
    </location>
</feature>
<evidence type="ECO:0000313" key="3">
    <source>
        <dbReference type="Proteomes" id="UP000006643"/>
    </source>
</evidence>
<proteinExistence type="predicted"/>